<keyword evidence="3" id="KW-1185">Reference proteome</keyword>
<dbReference type="CDD" id="cd16936">
    <property type="entry name" value="HATPase_RsbW-like"/>
    <property type="match status" value="1"/>
</dbReference>
<proteinExistence type="predicted"/>
<dbReference type="Gene3D" id="3.30.565.10">
    <property type="entry name" value="Histidine kinase-like ATPase, C-terminal domain"/>
    <property type="match status" value="1"/>
</dbReference>
<dbReference type="InterPro" id="IPR003594">
    <property type="entry name" value="HATPase_dom"/>
</dbReference>
<evidence type="ECO:0000313" key="3">
    <source>
        <dbReference type="Proteomes" id="UP001596058"/>
    </source>
</evidence>
<protein>
    <submittedName>
        <fullName evidence="2">ATP-binding protein</fullName>
    </submittedName>
</protein>
<evidence type="ECO:0000313" key="2">
    <source>
        <dbReference type="EMBL" id="MFC5828860.1"/>
    </source>
</evidence>
<dbReference type="RefSeq" id="WP_379518354.1">
    <property type="nucleotide sequence ID" value="NZ_JBHSPA010000041.1"/>
</dbReference>
<dbReference type="InterPro" id="IPR036890">
    <property type="entry name" value="HATPase_C_sf"/>
</dbReference>
<dbReference type="GO" id="GO:0005524">
    <property type="term" value="F:ATP binding"/>
    <property type="evidence" value="ECO:0007669"/>
    <property type="project" value="UniProtKB-KW"/>
</dbReference>
<sequence length="138" mass="14506">MAIAVHLGFRLEWPITDDLVTLRECVRAFGTGAGLTGGRLMDLVIAASEAATTVLEHGAGGTLIAWSDADGVSLEVVDTAGALTKAVLVGDPAPDAFTWRGVGIWLMRRLSDEVSVDLSDGATRLHLRFHKTPSALPA</sequence>
<evidence type="ECO:0000259" key="1">
    <source>
        <dbReference type="Pfam" id="PF13581"/>
    </source>
</evidence>
<dbReference type="Proteomes" id="UP001596058">
    <property type="component" value="Unassembled WGS sequence"/>
</dbReference>
<name>A0ABW1CSW8_9ACTN</name>
<reference evidence="3" key="1">
    <citation type="journal article" date="2019" name="Int. J. Syst. Evol. Microbiol.">
        <title>The Global Catalogue of Microorganisms (GCM) 10K type strain sequencing project: providing services to taxonomists for standard genome sequencing and annotation.</title>
        <authorList>
            <consortium name="The Broad Institute Genomics Platform"/>
            <consortium name="The Broad Institute Genome Sequencing Center for Infectious Disease"/>
            <person name="Wu L."/>
            <person name="Ma J."/>
        </authorList>
    </citation>
    <scope>NUCLEOTIDE SEQUENCE [LARGE SCALE GENOMIC DNA]</scope>
    <source>
        <strain evidence="3">CCUG 53903</strain>
    </source>
</reference>
<keyword evidence="2" id="KW-0547">Nucleotide-binding</keyword>
<gene>
    <name evidence="2" type="ORF">ACFPZ3_33755</name>
</gene>
<organism evidence="2 3">
    <name type="scientific">Nonomuraea insulae</name>
    <dbReference type="NCBI Taxonomy" id="1616787"/>
    <lineage>
        <taxon>Bacteria</taxon>
        <taxon>Bacillati</taxon>
        <taxon>Actinomycetota</taxon>
        <taxon>Actinomycetes</taxon>
        <taxon>Streptosporangiales</taxon>
        <taxon>Streptosporangiaceae</taxon>
        <taxon>Nonomuraea</taxon>
    </lineage>
</organism>
<accession>A0ABW1CSW8</accession>
<comment type="caution">
    <text evidence="2">The sequence shown here is derived from an EMBL/GenBank/DDBJ whole genome shotgun (WGS) entry which is preliminary data.</text>
</comment>
<keyword evidence="2" id="KW-0067">ATP-binding</keyword>
<dbReference type="EMBL" id="JBHSPA010000041">
    <property type="protein sequence ID" value="MFC5828860.1"/>
    <property type="molecule type" value="Genomic_DNA"/>
</dbReference>
<dbReference type="Pfam" id="PF13581">
    <property type="entry name" value="HATPase_c_2"/>
    <property type="match status" value="1"/>
</dbReference>
<feature type="domain" description="Histidine kinase/HSP90-like ATPase" evidence="1">
    <location>
        <begin position="18"/>
        <end position="128"/>
    </location>
</feature>